<organism evidence="1 2">
    <name type="scientific">Euzebya pacifica</name>
    <dbReference type="NCBI Taxonomy" id="1608957"/>
    <lineage>
        <taxon>Bacteria</taxon>
        <taxon>Bacillati</taxon>
        <taxon>Actinomycetota</taxon>
        <taxon>Nitriliruptoria</taxon>
        <taxon>Euzebyales</taxon>
    </lineage>
</organism>
<name>A0A346Y6Q3_9ACTN</name>
<sequence>MAGYLCGKPTATGGHCKNTVATPGGPCGATHTAPDLMAALKASIATHKTAQHAAVSDPFHTPQPMADTTHTPASTGTVEVPAAFRTTKDRAYTGARVALAPMWHTKGLAVWQLKGHATRGDAAAAELAATISDLRATDTGGYVGPTDDPEIPEGLTGKDAYVEGLRQMTKAVKGIESATDLMSVTADERSARLATAHGRAHAAVKLFSTAKDTITKGLSDEEYAAVPGVRASRKAASAAIRDARSRMHAFSSAPRVKATVGVLNVAQQHVANALAAMDADHVDDPEFDYQAMSDLGPSKCADAALGHLGDAQKSLAGASGLTDTDKVERLKSAHTHIVMAAAYADAAYETFLN</sequence>
<geneLocation type="plasmid" evidence="2">
    <name>pedy32-46i</name>
</geneLocation>
<protein>
    <submittedName>
        <fullName evidence="1">Uncharacterized protein</fullName>
    </submittedName>
</protein>
<dbReference type="KEGG" id="euz:DVS28_b0380"/>
<reference evidence="1 2" key="1">
    <citation type="submission" date="2018-09" db="EMBL/GenBank/DDBJ databases">
        <title>Complete genome sequence of Euzebya sp. DY32-46 isolated from seawater of Pacific Ocean.</title>
        <authorList>
            <person name="Xu L."/>
            <person name="Wu Y.-H."/>
            <person name="Xu X.-W."/>
        </authorList>
    </citation>
    <scope>NUCLEOTIDE SEQUENCE [LARGE SCALE GENOMIC DNA]</scope>
    <source>
        <strain evidence="1 2">DY32-46</strain>
        <plasmid evidence="2">pedy32-46i</plasmid>
    </source>
</reference>
<proteinExistence type="predicted"/>
<dbReference type="RefSeq" id="WP_114594728.1">
    <property type="nucleotide sequence ID" value="NZ_CP031166.1"/>
</dbReference>
<keyword evidence="2" id="KW-1185">Reference proteome</keyword>
<dbReference type="AlphaFoldDB" id="A0A346Y6Q3"/>
<dbReference type="EMBL" id="CP031166">
    <property type="protein sequence ID" value="AXV10150.1"/>
    <property type="molecule type" value="Genomic_DNA"/>
</dbReference>
<evidence type="ECO:0000313" key="1">
    <source>
        <dbReference type="EMBL" id="AXV10150.1"/>
    </source>
</evidence>
<accession>A0A346Y6Q3</accession>
<keyword evidence="1" id="KW-0614">Plasmid</keyword>
<evidence type="ECO:0000313" key="2">
    <source>
        <dbReference type="Proteomes" id="UP000264006"/>
    </source>
</evidence>
<gene>
    <name evidence="1" type="ORF">DVS28_b0380</name>
</gene>
<dbReference type="Proteomes" id="UP000264006">
    <property type="component" value="Plasmid pEDY32-46I"/>
</dbReference>